<dbReference type="PANTHER" id="PTHR12151">
    <property type="entry name" value="ELECTRON TRANSPORT PROTIN SCO1/SENC FAMILY MEMBER"/>
    <property type="match status" value="1"/>
</dbReference>
<keyword evidence="2 3" id="KW-0186">Copper</keyword>
<feature type="signal peptide" evidence="5">
    <location>
        <begin position="1"/>
        <end position="21"/>
    </location>
</feature>
<evidence type="ECO:0000256" key="3">
    <source>
        <dbReference type="PIRSR" id="PIRSR603782-1"/>
    </source>
</evidence>
<keyword evidence="3" id="KW-0479">Metal-binding</keyword>
<gene>
    <name evidence="7" type="ORF">K227x_07690</name>
</gene>
<dbReference type="PANTHER" id="PTHR12151:SF25">
    <property type="entry name" value="LINALOOL DEHYDRATASE_ISOMERASE DOMAIN-CONTAINING PROTEIN"/>
    <property type="match status" value="1"/>
</dbReference>
<protein>
    <recommendedName>
        <fullName evidence="6">Thioredoxin domain-containing protein</fullName>
    </recommendedName>
</protein>
<evidence type="ECO:0000313" key="7">
    <source>
        <dbReference type="EMBL" id="QDT02393.1"/>
    </source>
</evidence>
<sequence length="215" mass="23115" precursor="true">MKPLPLQLTCLLLMSSPPAWALQDATLPNESVCQVTGEATCCCTTSQAAVSRTTATYSLPKLRLTDADGNSISLATALSRAHPVVMQFAFTSCSTICPVASATMASVQKSLGDQAKQVRFCTISIDPEYDTPARLTEFSKTLGADAGWCFLTGDPHDISLVQKAFTAYVPNKSRHEPLTFVRAANSDQWLRITGLVSTKDLLADVQSVLARTEKP</sequence>
<keyword evidence="4" id="KW-1015">Disulfide bond</keyword>
<proteinExistence type="inferred from homology"/>
<dbReference type="InterPro" id="IPR036249">
    <property type="entry name" value="Thioredoxin-like_sf"/>
</dbReference>
<keyword evidence="8" id="KW-1185">Reference proteome</keyword>
<evidence type="ECO:0000256" key="4">
    <source>
        <dbReference type="PIRSR" id="PIRSR603782-2"/>
    </source>
</evidence>
<evidence type="ECO:0000313" key="8">
    <source>
        <dbReference type="Proteomes" id="UP000318538"/>
    </source>
</evidence>
<dbReference type="RefSeq" id="WP_145168105.1">
    <property type="nucleotide sequence ID" value="NZ_CP036525.1"/>
</dbReference>
<feature type="binding site" evidence="3">
    <location>
        <position position="97"/>
    </location>
    <ligand>
        <name>Cu cation</name>
        <dbReference type="ChEBI" id="CHEBI:23378"/>
    </ligand>
</feature>
<feature type="disulfide bond" description="Redox-active" evidence="4">
    <location>
        <begin position="93"/>
        <end position="97"/>
    </location>
</feature>
<evidence type="ECO:0000256" key="2">
    <source>
        <dbReference type="ARBA" id="ARBA00023008"/>
    </source>
</evidence>
<dbReference type="Gene3D" id="3.40.30.10">
    <property type="entry name" value="Glutaredoxin"/>
    <property type="match status" value="1"/>
</dbReference>
<reference evidence="7 8" key="1">
    <citation type="submission" date="2019-02" db="EMBL/GenBank/DDBJ databases">
        <title>Deep-cultivation of Planctomycetes and their phenomic and genomic characterization uncovers novel biology.</title>
        <authorList>
            <person name="Wiegand S."/>
            <person name="Jogler M."/>
            <person name="Boedeker C."/>
            <person name="Pinto D."/>
            <person name="Vollmers J."/>
            <person name="Rivas-Marin E."/>
            <person name="Kohn T."/>
            <person name="Peeters S.H."/>
            <person name="Heuer A."/>
            <person name="Rast P."/>
            <person name="Oberbeckmann S."/>
            <person name="Bunk B."/>
            <person name="Jeske O."/>
            <person name="Meyerdierks A."/>
            <person name="Storesund J.E."/>
            <person name="Kallscheuer N."/>
            <person name="Luecker S."/>
            <person name="Lage O.M."/>
            <person name="Pohl T."/>
            <person name="Merkel B.J."/>
            <person name="Hornburger P."/>
            <person name="Mueller R.-W."/>
            <person name="Bruemmer F."/>
            <person name="Labrenz M."/>
            <person name="Spormann A.M."/>
            <person name="Op den Camp H."/>
            <person name="Overmann J."/>
            <person name="Amann R."/>
            <person name="Jetten M.S.M."/>
            <person name="Mascher T."/>
            <person name="Medema M.H."/>
            <person name="Devos D.P."/>
            <person name="Kaster A.-K."/>
            <person name="Ovreas L."/>
            <person name="Rohde M."/>
            <person name="Galperin M.Y."/>
            <person name="Jogler C."/>
        </authorList>
    </citation>
    <scope>NUCLEOTIDE SEQUENCE [LARGE SCALE GENOMIC DNA]</scope>
    <source>
        <strain evidence="7 8">K22_7</strain>
    </source>
</reference>
<dbReference type="SUPFAM" id="SSF52833">
    <property type="entry name" value="Thioredoxin-like"/>
    <property type="match status" value="1"/>
</dbReference>
<keyword evidence="5" id="KW-0732">Signal</keyword>
<dbReference type="Pfam" id="PF02630">
    <property type="entry name" value="SCO1-SenC"/>
    <property type="match status" value="1"/>
</dbReference>
<feature type="domain" description="Thioredoxin" evidence="6">
    <location>
        <begin position="53"/>
        <end position="210"/>
    </location>
</feature>
<dbReference type="KEGG" id="rlc:K227x_07690"/>
<name>A0A517N5J9_9BACT</name>
<feature type="chain" id="PRO_5021786254" description="Thioredoxin domain-containing protein" evidence="5">
    <location>
        <begin position="22"/>
        <end position="215"/>
    </location>
</feature>
<dbReference type="PROSITE" id="PS51352">
    <property type="entry name" value="THIOREDOXIN_2"/>
    <property type="match status" value="1"/>
</dbReference>
<dbReference type="GO" id="GO:0046872">
    <property type="term" value="F:metal ion binding"/>
    <property type="evidence" value="ECO:0007669"/>
    <property type="project" value="UniProtKB-KW"/>
</dbReference>
<evidence type="ECO:0000256" key="1">
    <source>
        <dbReference type="ARBA" id="ARBA00010996"/>
    </source>
</evidence>
<evidence type="ECO:0000256" key="5">
    <source>
        <dbReference type="SAM" id="SignalP"/>
    </source>
</evidence>
<dbReference type="InterPro" id="IPR013766">
    <property type="entry name" value="Thioredoxin_domain"/>
</dbReference>
<dbReference type="InterPro" id="IPR003782">
    <property type="entry name" value="SCO1/SenC"/>
</dbReference>
<evidence type="ECO:0000259" key="6">
    <source>
        <dbReference type="PROSITE" id="PS51352"/>
    </source>
</evidence>
<dbReference type="EMBL" id="CP036525">
    <property type="protein sequence ID" value="QDT02393.1"/>
    <property type="molecule type" value="Genomic_DNA"/>
</dbReference>
<organism evidence="7 8">
    <name type="scientific">Rubripirellula lacrimiformis</name>
    <dbReference type="NCBI Taxonomy" id="1930273"/>
    <lineage>
        <taxon>Bacteria</taxon>
        <taxon>Pseudomonadati</taxon>
        <taxon>Planctomycetota</taxon>
        <taxon>Planctomycetia</taxon>
        <taxon>Pirellulales</taxon>
        <taxon>Pirellulaceae</taxon>
        <taxon>Rubripirellula</taxon>
    </lineage>
</organism>
<dbReference type="Proteomes" id="UP000318538">
    <property type="component" value="Chromosome"/>
</dbReference>
<dbReference type="CDD" id="cd02968">
    <property type="entry name" value="SCO"/>
    <property type="match status" value="1"/>
</dbReference>
<dbReference type="OrthoDB" id="9811998at2"/>
<feature type="binding site" evidence="3">
    <location>
        <position position="93"/>
    </location>
    <ligand>
        <name>Cu cation</name>
        <dbReference type="ChEBI" id="CHEBI:23378"/>
    </ligand>
</feature>
<dbReference type="AlphaFoldDB" id="A0A517N5J9"/>
<accession>A0A517N5J9</accession>
<comment type="similarity">
    <text evidence="1">Belongs to the SCO1/2 family.</text>
</comment>